<accession>G4CNI7</accession>
<reference evidence="2 3" key="1">
    <citation type="submission" date="2011-06" db="EMBL/GenBank/DDBJ databases">
        <authorList>
            <person name="Muzny D."/>
            <person name="Qin X."/>
            <person name="Deng J."/>
            <person name="Jiang H."/>
            <person name="Liu Y."/>
            <person name="Qu J."/>
            <person name="Song X.-Z."/>
            <person name="Zhang L."/>
            <person name="Thornton R."/>
            <person name="Coyle M."/>
            <person name="Francisco L."/>
            <person name="Jackson L."/>
            <person name="Javaid M."/>
            <person name="Korchina V."/>
            <person name="Kovar C."/>
            <person name="Mata R."/>
            <person name="Mathew T."/>
            <person name="Ngo R."/>
            <person name="Nguyen L."/>
            <person name="Nguyen N."/>
            <person name="Okwuonu G."/>
            <person name="Ongeri F."/>
            <person name="Pham C."/>
            <person name="Simmons D."/>
            <person name="Wilczek-Boney K."/>
            <person name="Hale W."/>
            <person name="Jakkamsetti A."/>
            <person name="Pham P."/>
            <person name="Ruth R."/>
            <person name="San Lucas F."/>
            <person name="Warren J."/>
            <person name="Zhang J."/>
            <person name="Zhao Z."/>
            <person name="Zhou C."/>
            <person name="Zhu D."/>
            <person name="Lee S."/>
            <person name="Bess C."/>
            <person name="Blankenburg K."/>
            <person name="Forbes L."/>
            <person name="Fu Q."/>
            <person name="Gubbala S."/>
            <person name="Hirani K."/>
            <person name="Jayaseelan J.C."/>
            <person name="Lara F."/>
            <person name="Munidasa M."/>
            <person name="Palculict T."/>
            <person name="Patil S."/>
            <person name="Pu L.-L."/>
            <person name="Saada N."/>
            <person name="Tang L."/>
            <person name="Weissenberger G."/>
            <person name="Zhu Y."/>
            <person name="Hemphill L."/>
            <person name="Shang Y."/>
            <person name="Youmans B."/>
            <person name="Ayvaz T."/>
            <person name="Ross M."/>
            <person name="Santibanez J."/>
            <person name="Aqrawi P."/>
            <person name="Gross S."/>
            <person name="Joshi V."/>
            <person name="Fowler G."/>
            <person name="Nazareth L."/>
            <person name="Reid J."/>
            <person name="Worley K."/>
            <person name="Petrosino J."/>
            <person name="Highlander S."/>
            <person name="Gibbs R."/>
        </authorList>
    </citation>
    <scope>NUCLEOTIDE SEQUENCE [LARGE SCALE GENOMIC DNA]</scope>
    <source>
        <strain evidence="2 3">9715</strain>
    </source>
</reference>
<evidence type="ECO:0000313" key="3">
    <source>
        <dbReference type="Proteomes" id="UP000005336"/>
    </source>
</evidence>
<dbReference type="EMBL" id="AGAZ01000027">
    <property type="protein sequence ID" value="EGZ49583.1"/>
    <property type="molecule type" value="Genomic_DNA"/>
</dbReference>
<dbReference type="SUPFAM" id="SSF52788">
    <property type="entry name" value="Phosphotyrosine protein phosphatases I"/>
    <property type="match status" value="1"/>
</dbReference>
<dbReference type="Pfam" id="PF01451">
    <property type="entry name" value="LMWPc"/>
    <property type="match status" value="1"/>
</dbReference>
<comment type="caution">
    <text evidence="2">The sequence shown here is derived from an EMBL/GenBank/DDBJ whole genome shotgun (WGS) entry which is preliminary data.</text>
</comment>
<dbReference type="AlphaFoldDB" id="G4CNI7"/>
<proteinExistence type="predicted"/>
<dbReference type="EC" id="3.1.3.48" evidence="2"/>
<evidence type="ECO:0000313" key="2">
    <source>
        <dbReference type="EMBL" id="EGZ49583.1"/>
    </source>
</evidence>
<evidence type="ECO:0000259" key="1">
    <source>
        <dbReference type="SMART" id="SM00226"/>
    </source>
</evidence>
<dbReference type="GO" id="GO:0004725">
    <property type="term" value="F:protein tyrosine phosphatase activity"/>
    <property type="evidence" value="ECO:0007669"/>
    <property type="project" value="UniProtKB-EC"/>
</dbReference>
<keyword evidence="2" id="KW-0378">Hydrolase</keyword>
<dbReference type="InterPro" id="IPR036196">
    <property type="entry name" value="Ptyr_pPase_sf"/>
</dbReference>
<dbReference type="Gene3D" id="3.40.50.2300">
    <property type="match status" value="2"/>
</dbReference>
<organism evidence="2 3">
    <name type="scientific">Neisseria wadsworthii 9715</name>
    <dbReference type="NCBI Taxonomy" id="1030841"/>
    <lineage>
        <taxon>Bacteria</taxon>
        <taxon>Pseudomonadati</taxon>
        <taxon>Pseudomonadota</taxon>
        <taxon>Betaproteobacteria</taxon>
        <taxon>Neisseriales</taxon>
        <taxon>Neisseriaceae</taxon>
        <taxon>Neisseria</taxon>
    </lineage>
</organism>
<dbReference type="PATRIC" id="fig|1030841.3.peg.639"/>
<dbReference type="SMART" id="SM00226">
    <property type="entry name" value="LMWPc"/>
    <property type="match status" value="1"/>
</dbReference>
<dbReference type="InterPro" id="IPR023485">
    <property type="entry name" value="Ptyr_pPase"/>
</dbReference>
<dbReference type="PIRSF" id="PIRSF029416">
    <property type="entry name" value="UCP029416_PTP"/>
    <property type="match status" value="1"/>
</dbReference>
<dbReference type="Proteomes" id="UP000005336">
    <property type="component" value="Unassembled WGS sequence"/>
</dbReference>
<protein>
    <submittedName>
        <fullName evidence="2">Phosphatase</fullName>
        <ecNumber evidence="2">3.1.3.48</ecNumber>
    </submittedName>
</protein>
<dbReference type="HOGENOM" id="CLU_144002_0_0_4"/>
<dbReference type="STRING" id="1030841.HMPREF9370_0646"/>
<keyword evidence="3" id="KW-1185">Reference proteome</keyword>
<sequence length="129" mass="14966">MQNGLIDFGQPQGCLKFYAESLNMNILFVCSRNQWRSPTAEHVFRNRQSISVRSAGTSPNAKRTVSIKDILWADQIMVMEHKHRNRLQAMFPRALQHKTILVLDIPDDYQYMDEELVGILKQCVEPHLP</sequence>
<name>G4CNI7_9NEIS</name>
<gene>
    <name evidence="2" type="primary">ptpA</name>
    <name evidence="2" type="ORF">HMPREF9370_0646</name>
</gene>
<dbReference type="InterPro" id="IPR016919">
    <property type="entry name" value="UCP029416_PTP"/>
</dbReference>
<feature type="domain" description="Phosphotyrosine protein phosphatase I" evidence="1">
    <location>
        <begin position="24"/>
        <end position="126"/>
    </location>
</feature>